<keyword evidence="3" id="KW-1185">Reference proteome</keyword>
<gene>
    <name evidence="1" type="ORF">V7S43_018368</name>
    <name evidence="2" type="ORF">V7S43_018371</name>
</gene>
<dbReference type="EMBL" id="JBIMZQ010000075">
    <property type="protein sequence ID" value="KAL3656703.1"/>
    <property type="molecule type" value="Genomic_DNA"/>
</dbReference>
<dbReference type="InterPro" id="IPR052980">
    <property type="entry name" value="Crinkler_effector"/>
</dbReference>
<protein>
    <recommendedName>
        <fullName evidence="4">Crinkler (CRN) family protein</fullName>
    </recommendedName>
</protein>
<evidence type="ECO:0000313" key="1">
    <source>
        <dbReference type="EMBL" id="KAL3656703.1"/>
    </source>
</evidence>
<dbReference type="PANTHER" id="PTHR33129">
    <property type="entry name" value="PROTEIN KINASE DOMAIN-CONTAINING PROTEIN-RELATED"/>
    <property type="match status" value="1"/>
</dbReference>
<evidence type="ECO:0008006" key="4">
    <source>
        <dbReference type="Google" id="ProtNLM"/>
    </source>
</evidence>
<dbReference type="PANTHER" id="PTHR33129:SF1">
    <property type="entry name" value="ATP-BINDING PROTEIN"/>
    <property type="match status" value="1"/>
</dbReference>
<proteinExistence type="predicted"/>
<name>A0ABD3EQJ8_9STRA</name>
<evidence type="ECO:0000313" key="3">
    <source>
        <dbReference type="Proteomes" id="UP001632037"/>
    </source>
</evidence>
<evidence type="ECO:0000313" key="2">
    <source>
        <dbReference type="EMBL" id="KAL3656707.1"/>
    </source>
</evidence>
<dbReference type="EMBL" id="JBIMZQ010000075">
    <property type="protein sequence ID" value="KAL3656707.1"/>
    <property type="molecule type" value="Genomic_DNA"/>
</dbReference>
<dbReference type="SUPFAM" id="SSF52540">
    <property type="entry name" value="P-loop containing nucleoside triphosphate hydrolases"/>
    <property type="match status" value="1"/>
</dbReference>
<dbReference type="InterPro" id="IPR027417">
    <property type="entry name" value="P-loop_NTPase"/>
</dbReference>
<sequence length="338" mass="39451">MYVKSRVVVVVPVFLPTLHGPPDRQFAVDGVDIRIIQSMTFNPPALVRFWRAFQEVRTEIEAGTVITLPEGTFLLGDPTQDPRIYIRHCYPKLWNVCWKMIPDEATKTPHLVILGNPGIGKTYFGYVMLLYLARLGKTVVYQSRKSGQRFLFSQDVVAEGSEQDFVPILKQRTTFYIVDAVEPRDYPAKTILVTSPGSVWNEFNKYNCQFCYMPVWSWDEIFTCRRLMYSDKPEVLVQDCFRRWGGITRYVLHYAEIEEQQALLEGVFDTVTLDWLEDACGKFGTDPEQVSHRLLHYRVKEDFTKSYFVFASQYVLEEIYRRLYNKNSQKMLEYAASI</sequence>
<dbReference type="AlphaFoldDB" id="A0ABD3EQJ8"/>
<dbReference type="Proteomes" id="UP001632037">
    <property type="component" value="Unassembled WGS sequence"/>
</dbReference>
<reference evidence="1 3" key="1">
    <citation type="submission" date="2024-09" db="EMBL/GenBank/DDBJ databases">
        <title>Genome sequencing and assembly of Phytophthora oleae, isolate VK10A, causative agent of rot of olive drupes.</title>
        <authorList>
            <person name="Conti Taguali S."/>
            <person name="Riolo M."/>
            <person name="La Spada F."/>
            <person name="Cacciola S.O."/>
            <person name="Dionisio G."/>
        </authorList>
    </citation>
    <scope>NUCLEOTIDE SEQUENCE [LARGE SCALE GENOMIC DNA]</scope>
    <source>
        <strain evidence="1 3">VK10A</strain>
    </source>
</reference>
<comment type="caution">
    <text evidence="1">The sequence shown here is derived from an EMBL/GenBank/DDBJ whole genome shotgun (WGS) entry which is preliminary data.</text>
</comment>
<organism evidence="1 3">
    <name type="scientific">Phytophthora oleae</name>
    <dbReference type="NCBI Taxonomy" id="2107226"/>
    <lineage>
        <taxon>Eukaryota</taxon>
        <taxon>Sar</taxon>
        <taxon>Stramenopiles</taxon>
        <taxon>Oomycota</taxon>
        <taxon>Peronosporomycetes</taxon>
        <taxon>Peronosporales</taxon>
        <taxon>Peronosporaceae</taxon>
        <taxon>Phytophthora</taxon>
    </lineage>
</organism>
<accession>A0ABD3EQJ8</accession>